<comment type="caution">
    <text evidence="1">The sequence shown here is derived from an EMBL/GenBank/DDBJ whole genome shotgun (WGS) entry which is preliminary data.</text>
</comment>
<name>A0A7Z1AED0_9GAMM</name>
<evidence type="ECO:0000313" key="2">
    <source>
        <dbReference type="Proteomes" id="UP000094769"/>
    </source>
</evidence>
<dbReference type="EMBL" id="MARB01000024">
    <property type="protein sequence ID" value="ODJ86278.1"/>
    <property type="molecule type" value="Genomic_DNA"/>
</dbReference>
<accession>A0A7Z1AED0</accession>
<keyword evidence="2" id="KW-1185">Reference proteome</keyword>
<organism evidence="1 2">
    <name type="scientific">Candidatus Thiodiazotropha endolucinida</name>
    <dbReference type="NCBI Taxonomy" id="1655433"/>
    <lineage>
        <taxon>Bacteria</taxon>
        <taxon>Pseudomonadati</taxon>
        <taxon>Pseudomonadota</taxon>
        <taxon>Gammaproteobacteria</taxon>
        <taxon>Chromatiales</taxon>
        <taxon>Sedimenticolaceae</taxon>
        <taxon>Candidatus Thiodiazotropha</taxon>
    </lineage>
</organism>
<sequence>MGMRHGVLLFALLHILKTLPDLFEGLEHINQAKKEMKQRSLPTVKLN</sequence>
<evidence type="ECO:0000313" key="1">
    <source>
        <dbReference type="EMBL" id="ODJ86278.1"/>
    </source>
</evidence>
<dbReference type="OrthoDB" id="6199433at2"/>
<reference evidence="1 2" key="1">
    <citation type="submission" date="2016-06" db="EMBL/GenBank/DDBJ databases">
        <title>Genome sequence of endosymbiont of Candidatus Endolucinida thiodiazotropha.</title>
        <authorList>
            <person name="Poehlein A."/>
            <person name="Koenig S."/>
            <person name="Heiden S.E."/>
            <person name="Thuermer A."/>
            <person name="Voget S."/>
            <person name="Daniel R."/>
            <person name="Markert S."/>
            <person name="Gros O."/>
            <person name="Schweder T."/>
        </authorList>
    </citation>
    <scope>NUCLEOTIDE SEQUENCE [LARGE SCALE GENOMIC DNA]</scope>
    <source>
        <strain evidence="1 2">COS</strain>
    </source>
</reference>
<protein>
    <submittedName>
        <fullName evidence="1">Uncharacterized protein</fullName>
    </submittedName>
</protein>
<dbReference type="Proteomes" id="UP000094769">
    <property type="component" value="Unassembled WGS sequence"/>
</dbReference>
<dbReference type="RefSeq" id="WP_154723177.1">
    <property type="nucleotide sequence ID" value="NZ_MARB01000024.1"/>
</dbReference>
<proteinExistence type="predicted"/>
<gene>
    <name evidence="1" type="ORF">CODIS_34730</name>
</gene>
<dbReference type="AlphaFoldDB" id="A0A7Z1AED0"/>